<dbReference type="InterPro" id="IPR039424">
    <property type="entry name" value="SBP_5"/>
</dbReference>
<proteinExistence type="predicted"/>
<dbReference type="InterPro" id="IPR000914">
    <property type="entry name" value="SBP_5_dom"/>
</dbReference>
<comment type="caution">
    <text evidence="4">The sequence shown here is derived from an EMBL/GenBank/DDBJ whole genome shotgun (WGS) entry which is preliminary data.</text>
</comment>
<feature type="region of interest" description="Disordered" evidence="1">
    <location>
        <begin position="454"/>
        <end position="478"/>
    </location>
</feature>
<keyword evidence="2" id="KW-0732">Signal</keyword>
<evidence type="ECO:0000313" key="5">
    <source>
        <dbReference type="Proteomes" id="UP001224412"/>
    </source>
</evidence>
<dbReference type="AlphaFoldDB" id="A0AAP4BQU6"/>
<dbReference type="GO" id="GO:0015833">
    <property type="term" value="P:peptide transport"/>
    <property type="evidence" value="ECO:0007669"/>
    <property type="project" value="TreeGrafter"/>
</dbReference>
<dbReference type="GO" id="GO:1904680">
    <property type="term" value="F:peptide transmembrane transporter activity"/>
    <property type="evidence" value="ECO:0007669"/>
    <property type="project" value="TreeGrafter"/>
</dbReference>
<dbReference type="Gene3D" id="3.10.105.10">
    <property type="entry name" value="Dipeptide-binding Protein, Domain 3"/>
    <property type="match status" value="1"/>
</dbReference>
<name>A0AAP4BQU6_9CORY</name>
<organism evidence="4 5">
    <name type="scientific">Corynebacterium pseudodiphtheriticum</name>
    <dbReference type="NCBI Taxonomy" id="37637"/>
    <lineage>
        <taxon>Bacteria</taxon>
        <taxon>Bacillati</taxon>
        <taxon>Actinomycetota</taxon>
        <taxon>Actinomycetes</taxon>
        <taxon>Mycobacteriales</taxon>
        <taxon>Corynebacteriaceae</taxon>
        <taxon>Corynebacterium</taxon>
    </lineage>
</organism>
<sequence length="590" mass="63609">MTYSRNSETLCPRRGVSRFGALAVSLALGATLTACADEPAPEAVDRPGWITTVDDGTQELNYQSSSPLTTTNAGSITGSSTAAQQLSARLYPGVHVPGPHGQFIQNSDLVSTRFLPGLKPQVIYTIAENAQFSDGAPVTCSDFLLTYTAGVMTELFDSQLPLMQHIEEFECQPNSSRFVVKLAEGTGLRWRELFSPGTVLPAHAIASRAGMPLAALHNALQNRDAQALLEPAKIWSEGFDLANFDPLLQVSFGPFLIDHVTDDGAAILTRNETYYGDNAQLGSLAVWPARADTAALLERDSLDIVDVSEVEPDWLDRNAAGNKFDVFPEVGELTDALLLSDNGIFAEAPKRRAFAACIDQEAVAAASSAASGVDVGAVLWQSVEHEDPARQHLRDISDPHRAVNMEMARELAGETIRIGYRGQDQRLAKMVEKIAELCRPAGIEVVDVSVPETTAEDLHRSDGPFTDATSARGDNPEGVEALGNSVIDEGASSAENAEDTAEAAGNISGQKIDAYLGAIYPPNLDVGATVHTDDVNALRDAEKRMWEQMHTIPLAAQPRVFVINRDVVNAVPYTGESAIGWNMDRWWISR</sequence>
<protein>
    <submittedName>
        <fullName evidence="4">ABC transporter substrate-binding protein</fullName>
    </submittedName>
</protein>
<evidence type="ECO:0000256" key="1">
    <source>
        <dbReference type="SAM" id="MobiDB-lite"/>
    </source>
</evidence>
<evidence type="ECO:0000256" key="2">
    <source>
        <dbReference type="SAM" id="SignalP"/>
    </source>
</evidence>
<dbReference type="SUPFAM" id="SSF53850">
    <property type="entry name" value="Periplasmic binding protein-like II"/>
    <property type="match status" value="1"/>
</dbReference>
<evidence type="ECO:0000259" key="3">
    <source>
        <dbReference type="Pfam" id="PF00496"/>
    </source>
</evidence>
<dbReference type="EMBL" id="JASNVH010000009">
    <property type="protein sequence ID" value="MDK4307172.1"/>
    <property type="molecule type" value="Genomic_DNA"/>
</dbReference>
<dbReference type="Proteomes" id="UP001224412">
    <property type="component" value="Unassembled WGS sequence"/>
</dbReference>
<dbReference type="PANTHER" id="PTHR30290">
    <property type="entry name" value="PERIPLASMIC BINDING COMPONENT OF ABC TRANSPORTER"/>
    <property type="match status" value="1"/>
</dbReference>
<feature type="signal peptide" evidence="2">
    <location>
        <begin position="1"/>
        <end position="36"/>
    </location>
</feature>
<dbReference type="RefSeq" id="WP_272696491.1">
    <property type="nucleotide sequence ID" value="NZ_JAQPSP010000001.1"/>
</dbReference>
<dbReference type="PROSITE" id="PS51257">
    <property type="entry name" value="PROKAR_LIPOPROTEIN"/>
    <property type="match status" value="1"/>
</dbReference>
<evidence type="ECO:0000313" key="4">
    <source>
        <dbReference type="EMBL" id="MDK4307172.1"/>
    </source>
</evidence>
<accession>A0AAP4BQU6</accession>
<feature type="domain" description="Solute-binding protein family 5" evidence="3">
    <location>
        <begin position="123"/>
        <end position="452"/>
    </location>
</feature>
<dbReference type="PANTHER" id="PTHR30290:SF65">
    <property type="entry name" value="MONOACYL PHOSPHATIDYLINOSITOL TETRAMANNOSIDE-BINDING PROTEIN LPQW-RELATED"/>
    <property type="match status" value="1"/>
</dbReference>
<gene>
    <name evidence="4" type="ORF">QPX42_06425</name>
</gene>
<reference evidence="4" key="1">
    <citation type="submission" date="2023-05" db="EMBL/GenBank/DDBJ databases">
        <title>Metabolic capabilities are highly conserved among human nasal-associated Corynebacterium species in pangenomic analyses.</title>
        <authorList>
            <person name="Tran T.H."/>
            <person name="Roberts A.Q."/>
            <person name="Escapa I.F."/>
            <person name="Gao W."/>
            <person name="Conlan S."/>
            <person name="Kong H."/>
            <person name="Segre J.A."/>
            <person name="Kelly M.S."/>
            <person name="Lemon K.P."/>
        </authorList>
    </citation>
    <scope>NUCLEOTIDE SEQUENCE</scope>
    <source>
        <strain evidence="4">KPL2773</strain>
    </source>
</reference>
<feature type="chain" id="PRO_5042871882" evidence="2">
    <location>
        <begin position="37"/>
        <end position="590"/>
    </location>
</feature>
<dbReference type="Gene3D" id="3.40.190.10">
    <property type="entry name" value="Periplasmic binding protein-like II"/>
    <property type="match status" value="1"/>
</dbReference>
<dbReference type="Pfam" id="PF00496">
    <property type="entry name" value="SBP_bac_5"/>
    <property type="match status" value="1"/>
</dbReference>